<dbReference type="PANTHER" id="PTHR13460">
    <property type="match status" value="1"/>
</dbReference>
<dbReference type="Gene3D" id="2.60.120.430">
    <property type="entry name" value="Galactose-binding lectin"/>
    <property type="match status" value="2"/>
</dbReference>
<feature type="domain" description="Malectin" evidence="10">
    <location>
        <begin position="327"/>
        <end position="463"/>
    </location>
</feature>
<dbReference type="AlphaFoldDB" id="L8JHT9"/>
<keyword evidence="6" id="KW-1133">Transmembrane helix</keyword>
<dbReference type="InterPro" id="IPR039155">
    <property type="entry name" value="MLEC"/>
</dbReference>
<comment type="similarity">
    <text evidence="2">Belongs to the malectin family.</text>
</comment>
<keyword evidence="3" id="KW-0812">Transmembrane</keyword>
<reference evidence="11 12" key="1">
    <citation type="submission" date="2012-12" db="EMBL/GenBank/DDBJ databases">
        <title>Genome assembly of Fulvivirga imtechensis AK7.</title>
        <authorList>
            <person name="Nupur N."/>
            <person name="Khatri I."/>
            <person name="Kumar R."/>
            <person name="Subramanian S."/>
            <person name="Pinnaka A."/>
        </authorList>
    </citation>
    <scope>NUCLEOTIDE SEQUENCE [LARGE SCALE GENOMIC DNA]</scope>
    <source>
        <strain evidence="11 12">AK7</strain>
    </source>
</reference>
<dbReference type="GO" id="GO:0030246">
    <property type="term" value="F:carbohydrate binding"/>
    <property type="evidence" value="ECO:0007669"/>
    <property type="project" value="InterPro"/>
</dbReference>
<keyword evidence="9" id="KW-0119">Carbohydrate metabolism</keyword>
<evidence type="ECO:0000256" key="6">
    <source>
        <dbReference type="ARBA" id="ARBA00022989"/>
    </source>
</evidence>
<evidence type="ECO:0000256" key="1">
    <source>
        <dbReference type="ARBA" id="ARBA00004115"/>
    </source>
</evidence>
<dbReference type="EMBL" id="AMZN01000115">
    <property type="protein sequence ID" value="ELR68431.1"/>
    <property type="molecule type" value="Genomic_DNA"/>
</dbReference>
<dbReference type="Proteomes" id="UP000011135">
    <property type="component" value="Unassembled WGS sequence"/>
</dbReference>
<evidence type="ECO:0000256" key="8">
    <source>
        <dbReference type="ARBA" id="ARBA00023180"/>
    </source>
</evidence>
<keyword evidence="5" id="KW-0256">Endoplasmic reticulum</keyword>
<evidence type="ECO:0000313" key="12">
    <source>
        <dbReference type="Proteomes" id="UP000011135"/>
    </source>
</evidence>
<evidence type="ECO:0000256" key="3">
    <source>
        <dbReference type="ARBA" id="ARBA00022692"/>
    </source>
</evidence>
<evidence type="ECO:0000256" key="4">
    <source>
        <dbReference type="ARBA" id="ARBA00022729"/>
    </source>
</evidence>
<evidence type="ECO:0000259" key="10">
    <source>
        <dbReference type="Pfam" id="PF11721"/>
    </source>
</evidence>
<evidence type="ECO:0000256" key="5">
    <source>
        <dbReference type="ARBA" id="ARBA00022824"/>
    </source>
</evidence>
<keyword evidence="4" id="KW-0732">Signal</keyword>
<organism evidence="11 12">
    <name type="scientific">Fulvivirga imtechensis AK7</name>
    <dbReference type="NCBI Taxonomy" id="1237149"/>
    <lineage>
        <taxon>Bacteria</taxon>
        <taxon>Pseudomonadati</taxon>
        <taxon>Bacteroidota</taxon>
        <taxon>Cytophagia</taxon>
        <taxon>Cytophagales</taxon>
        <taxon>Fulvivirgaceae</taxon>
        <taxon>Fulvivirga</taxon>
    </lineage>
</organism>
<comment type="subcellular location">
    <subcellularLocation>
        <location evidence="1">Endoplasmic reticulum membrane</location>
        <topology evidence="1">Single-pass type I membrane protein</topology>
    </subcellularLocation>
</comment>
<name>L8JHT9_9BACT</name>
<dbReference type="SUPFAM" id="SSF49785">
    <property type="entry name" value="Galactose-binding domain-like"/>
    <property type="match status" value="2"/>
</dbReference>
<evidence type="ECO:0000256" key="2">
    <source>
        <dbReference type="ARBA" id="ARBA00009141"/>
    </source>
</evidence>
<evidence type="ECO:0000256" key="9">
    <source>
        <dbReference type="ARBA" id="ARBA00023277"/>
    </source>
</evidence>
<accession>L8JHT9</accession>
<keyword evidence="7" id="KW-0472">Membrane</keyword>
<dbReference type="GO" id="GO:0016020">
    <property type="term" value="C:membrane"/>
    <property type="evidence" value="ECO:0007669"/>
    <property type="project" value="TreeGrafter"/>
</dbReference>
<dbReference type="eggNOG" id="COG2133">
    <property type="taxonomic scope" value="Bacteria"/>
</dbReference>
<sequence>MNNSTRHIKTGLCYVLFLVSLTSTYGQIRTPVAELKEAITYSLQQDGNSDNAEKIQMLAGPPIYQINTGGWKTSGSWQKDTRAHPSPYLNPTYYRSANGIDWYEFFTEKSRISSRMEWNFPVENGNYIVTLYFVESENSTQSVGSRVFDVNIEGKKALDNFDIIKFTGKGFPASFNFSVEVSDNNLDLDFMAEYFTDALISAIVITPGVIPSHDPVLSQMTRSLETTVHEGAEFRIPIRATDFDSPSSAIRIFGGDTGVPVDFVTVVDHGNGKGEMIIKPDYDNAGSYLLYIAAEDEDGLETDCDACWALVDLTVLDTPEGNAIYRVNAADWISADDTPISWTEDSYANPSPYVLNGYKSQSHFIRSNPTTAPDEIFRRSRVAWHTDMRWRFPVASGVYTVDLYFAESHFNTSGKRVFDVLVEGETEISNLDIYNEIGEYMPLQKTIITEVTDGYLDILLKEKEANPIIAGISITYNGEVMAAEMARTEAPDVLEANSDLAMKTVVYPNPVNDHMTFVLPRAVSGQVGVRLINRNNQVSYSAINHSDTERSEVMFAVDPKLPAGIYQAEIVAANYREYIQILKR</sequence>
<evidence type="ECO:0000256" key="7">
    <source>
        <dbReference type="ARBA" id="ARBA00023136"/>
    </source>
</evidence>
<dbReference type="InterPro" id="IPR008979">
    <property type="entry name" value="Galactose-bd-like_sf"/>
</dbReference>
<keyword evidence="8" id="KW-0325">Glycoprotein</keyword>
<dbReference type="RefSeq" id="WP_009583316.1">
    <property type="nucleotide sequence ID" value="NZ_AMZN01000115.1"/>
</dbReference>
<comment type="caution">
    <text evidence="11">The sequence shown here is derived from an EMBL/GenBank/DDBJ whole genome shotgun (WGS) entry which is preliminary data.</text>
</comment>
<dbReference type="OrthoDB" id="9805017at2"/>
<dbReference type="Pfam" id="PF11721">
    <property type="entry name" value="Malectin"/>
    <property type="match status" value="2"/>
</dbReference>
<feature type="domain" description="Malectin" evidence="10">
    <location>
        <begin position="66"/>
        <end position="194"/>
    </location>
</feature>
<dbReference type="PANTHER" id="PTHR13460:SF0">
    <property type="entry name" value="MALECTIN"/>
    <property type="match status" value="1"/>
</dbReference>
<gene>
    <name evidence="11" type="ORF">C900_00399</name>
</gene>
<protein>
    <recommendedName>
        <fullName evidence="10">Malectin domain-containing protein</fullName>
    </recommendedName>
</protein>
<proteinExistence type="inferred from homology"/>
<dbReference type="STRING" id="1237149.C900_00399"/>
<keyword evidence="12" id="KW-1185">Reference proteome</keyword>
<evidence type="ECO:0000313" key="11">
    <source>
        <dbReference type="EMBL" id="ELR68431.1"/>
    </source>
</evidence>
<dbReference type="InterPro" id="IPR021720">
    <property type="entry name" value="Malectin_dom"/>
</dbReference>